<proteinExistence type="predicted"/>
<sequence length="153" mass="17077">MTLPAQVASVRRAIRRLMTRRLSERTSRPFSQLLALKVIAEEDLLTQAALAEHLLMDAPAVSRLVDRLENDGLVKRCAGENRRCVRLQATEAAKAEVAVLREAAQWVDNEAGRYLTPAEMQELNRLLEKLRNGLTQSHEAPEGACVEPVEAPR</sequence>
<dbReference type="PANTHER" id="PTHR33164">
    <property type="entry name" value="TRANSCRIPTIONAL REGULATOR, MARR FAMILY"/>
    <property type="match status" value="1"/>
</dbReference>
<dbReference type="SMART" id="SM00347">
    <property type="entry name" value="HTH_MARR"/>
    <property type="match status" value="1"/>
</dbReference>
<dbReference type="InterPro" id="IPR011991">
    <property type="entry name" value="ArsR-like_HTH"/>
</dbReference>
<accession>A0ABY9WXI7</accession>
<dbReference type="InterPro" id="IPR039422">
    <property type="entry name" value="MarR/SlyA-like"/>
</dbReference>
<organism evidence="2 3">
    <name type="scientific">Archangium minus</name>
    <dbReference type="NCBI Taxonomy" id="83450"/>
    <lineage>
        <taxon>Bacteria</taxon>
        <taxon>Pseudomonadati</taxon>
        <taxon>Myxococcota</taxon>
        <taxon>Myxococcia</taxon>
        <taxon>Myxococcales</taxon>
        <taxon>Cystobacterineae</taxon>
        <taxon>Archangiaceae</taxon>
        <taxon>Archangium</taxon>
    </lineage>
</organism>
<dbReference type="Pfam" id="PF12802">
    <property type="entry name" value="MarR_2"/>
    <property type="match status" value="1"/>
</dbReference>
<feature type="domain" description="HTH marR-type" evidence="1">
    <location>
        <begin position="1"/>
        <end position="132"/>
    </location>
</feature>
<dbReference type="PANTHER" id="PTHR33164:SF101">
    <property type="entry name" value="TRANSCRIPTIONAL REPRESSOR MPRA"/>
    <property type="match status" value="1"/>
</dbReference>
<dbReference type="Proteomes" id="UP001611383">
    <property type="component" value="Chromosome"/>
</dbReference>
<dbReference type="PROSITE" id="PS50995">
    <property type="entry name" value="HTH_MARR_2"/>
    <property type="match status" value="1"/>
</dbReference>
<dbReference type="EMBL" id="CP043494">
    <property type="protein sequence ID" value="WNG47848.1"/>
    <property type="molecule type" value="Genomic_DNA"/>
</dbReference>
<evidence type="ECO:0000313" key="2">
    <source>
        <dbReference type="EMBL" id="WNG47848.1"/>
    </source>
</evidence>
<dbReference type="Gene3D" id="1.10.10.10">
    <property type="entry name" value="Winged helix-like DNA-binding domain superfamily/Winged helix DNA-binding domain"/>
    <property type="match status" value="1"/>
</dbReference>
<reference evidence="2 3" key="1">
    <citation type="submission" date="2019-08" db="EMBL/GenBank/DDBJ databases">
        <title>Archangium and Cystobacter genomes.</title>
        <authorList>
            <person name="Chen I.-C.K."/>
            <person name="Wielgoss S."/>
        </authorList>
    </citation>
    <scope>NUCLEOTIDE SEQUENCE [LARGE SCALE GENOMIC DNA]</scope>
    <source>
        <strain evidence="2 3">Cbm 6</strain>
    </source>
</reference>
<dbReference type="PRINTS" id="PR00598">
    <property type="entry name" value="HTHMARR"/>
</dbReference>
<name>A0ABY9WXI7_9BACT</name>
<evidence type="ECO:0000259" key="1">
    <source>
        <dbReference type="PROSITE" id="PS50995"/>
    </source>
</evidence>
<evidence type="ECO:0000313" key="3">
    <source>
        <dbReference type="Proteomes" id="UP001611383"/>
    </source>
</evidence>
<dbReference type="InterPro" id="IPR000835">
    <property type="entry name" value="HTH_MarR-typ"/>
</dbReference>
<dbReference type="CDD" id="cd00090">
    <property type="entry name" value="HTH_ARSR"/>
    <property type="match status" value="1"/>
</dbReference>
<dbReference type="InterPro" id="IPR036390">
    <property type="entry name" value="WH_DNA-bd_sf"/>
</dbReference>
<keyword evidence="3" id="KW-1185">Reference proteome</keyword>
<gene>
    <name evidence="2" type="ORF">F0U60_29715</name>
</gene>
<dbReference type="InterPro" id="IPR036388">
    <property type="entry name" value="WH-like_DNA-bd_sf"/>
</dbReference>
<dbReference type="SUPFAM" id="SSF46785">
    <property type="entry name" value="Winged helix' DNA-binding domain"/>
    <property type="match status" value="1"/>
</dbReference>
<protein>
    <submittedName>
        <fullName evidence="2">MarR family transcriptional regulator</fullName>
    </submittedName>
</protein>